<feature type="chain" id="PRO_5012888349" evidence="1">
    <location>
        <begin position="18"/>
        <end position="302"/>
    </location>
</feature>
<evidence type="ECO:0000313" key="3">
    <source>
        <dbReference type="EMBL" id="SKA75817.1"/>
    </source>
</evidence>
<accession>A0A1T4WF61</accession>
<dbReference type="Pfam" id="PF06283">
    <property type="entry name" value="ThuA"/>
    <property type="match status" value="1"/>
</dbReference>
<feature type="signal peptide" evidence="1">
    <location>
        <begin position="1"/>
        <end position="17"/>
    </location>
</feature>
<dbReference type="SUPFAM" id="SSF52317">
    <property type="entry name" value="Class I glutamine amidotransferase-like"/>
    <property type="match status" value="1"/>
</dbReference>
<gene>
    <name evidence="3" type="ORF">SAMN02745166_00071</name>
</gene>
<keyword evidence="4" id="KW-1185">Reference proteome</keyword>
<dbReference type="InterPro" id="IPR029062">
    <property type="entry name" value="Class_I_gatase-like"/>
</dbReference>
<dbReference type="RefSeq" id="WP_078811314.1">
    <property type="nucleotide sequence ID" value="NZ_FUYE01000001.1"/>
</dbReference>
<name>A0A1T4WF61_9BACT</name>
<evidence type="ECO:0000256" key="1">
    <source>
        <dbReference type="SAM" id="SignalP"/>
    </source>
</evidence>
<dbReference type="Gene3D" id="3.40.50.880">
    <property type="match status" value="1"/>
</dbReference>
<feature type="domain" description="ThuA-like" evidence="2">
    <location>
        <begin position="85"/>
        <end position="266"/>
    </location>
</feature>
<dbReference type="STRING" id="48467.SAMN02745166_00071"/>
<keyword evidence="1" id="KW-0732">Signal</keyword>
<sequence>MRPFLFLSLLLTSAAQAELTGEQQQVPLESLPTDPSQAKIVLLAGSPSNKPGQHEYFAGCSLMADWLKSVPGVAPVMVADGWPKNEAVLEGAHSVVIYMDGGDKLAFLAPERWARMKALADAGTGFVILHQAIDCHADRATDFQNWFGAAFQSDIGCRGHWDVKFNAVPTHAVNQGIVPFELLKDGWLYNLHFAQTGVTSLLACPMPDSSRKTEDAKSHAGRAETVAWAYERPNGGRSFGFTGCDLHSNWSEPNQRKLLLNGILWTSKLEVPAGGASSETTPEDLAKNWDRKVFLKKTAAKK</sequence>
<evidence type="ECO:0000313" key="4">
    <source>
        <dbReference type="Proteomes" id="UP000190774"/>
    </source>
</evidence>
<proteinExistence type="predicted"/>
<dbReference type="EMBL" id="FUYE01000001">
    <property type="protein sequence ID" value="SKA75817.1"/>
    <property type="molecule type" value="Genomic_DNA"/>
</dbReference>
<protein>
    <submittedName>
        <fullName evidence="3">Trehalose utilisation</fullName>
    </submittedName>
</protein>
<dbReference type="Proteomes" id="UP000190774">
    <property type="component" value="Unassembled WGS sequence"/>
</dbReference>
<organism evidence="3 4">
    <name type="scientific">Prosthecobacter debontii</name>
    <dbReference type="NCBI Taxonomy" id="48467"/>
    <lineage>
        <taxon>Bacteria</taxon>
        <taxon>Pseudomonadati</taxon>
        <taxon>Verrucomicrobiota</taxon>
        <taxon>Verrucomicrobiia</taxon>
        <taxon>Verrucomicrobiales</taxon>
        <taxon>Verrucomicrobiaceae</taxon>
        <taxon>Prosthecobacter</taxon>
    </lineage>
</organism>
<dbReference type="OrthoDB" id="186156at2"/>
<reference evidence="4" key="1">
    <citation type="submission" date="2017-02" db="EMBL/GenBank/DDBJ databases">
        <authorList>
            <person name="Varghese N."/>
            <person name="Submissions S."/>
        </authorList>
    </citation>
    <scope>NUCLEOTIDE SEQUENCE [LARGE SCALE GENOMIC DNA]</scope>
    <source>
        <strain evidence="4">ATCC 700200</strain>
    </source>
</reference>
<dbReference type="AlphaFoldDB" id="A0A1T4WF61"/>
<evidence type="ECO:0000259" key="2">
    <source>
        <dbReference type="Pfam" id="PF06283"/>
    </source>
</evidence>
<dbReference type="InterPro" id="IPR029010">
    <property type="entry name" value="ThuA-like"/>
</dbReference>